<comment type="similarity">
    <text evidence="1 5">Belongs to the AB hydrolase superfamily.</text>
</comment>
<dbReference type="InterPro" id="IPR016812">
    <property type="entry name" value="PPase_methylesterase_euk"/>
</dbReference>
<reference evidence="9 10" key="1">
    <citation type="journal article" date="2024" name="Nat. Commun.">
        <title>Phylogenomics reveals the evolutionary origins of lichenization in chlorophyte algae.</title>
        <authorList>
            <person name="Puginier C."/>
            <person name="Libourel C."/>
            <person name="Otte J."/>
            <person name="Skaloud P."/>
            <person name="Haon M."/>
            <person name="Grisel S."/>
            <person name="Petersen M."/>
            <person name="Berrin J.G."/>
            <person name="Delaux P.M."/>
            <person name="Dal Grande F."/>
            <person name="Keller J."/>
        </authorList>
    </citation>
    <scope>NUCLEOTIDE SEQUENCE [LARGE SCALE GENOMIC DNA]</scope>
    <source>
        <strain evidence="9 10">SAG 2036</strain>
    </source>
</reference>
<feature type="active site" evidence="6">
    <location>
        <position position="168"/>
    </location>
</feature>
<organism evidence="9 10">
    <name type="scientific">Symbiochloris irregularis</name>
    <dbReference type="NCBI Taxonomy" id="706552"/>
    <lineage>
        <taxon>Eukaryota</taxon>
        <taxon>Viridiplantae</taxon>
        <taxon>Chlorophyta</taxon>
        <taxon>core chlorophytes</taxon>
        <taxon>Trebouxiophyceae</taxon>
        <taxon>Trebouxiales</taxon>
        <taxon>Trebouxiaceae</taxon>
        <taxon>Symbiochloris</taxon>
    </lineage>
</organism>
<accession>A0AAW1NWM9</accession>
<dbReference type="GO" id="GO:0051723">
    <property type="term" value="F:protein methylesterase activity"/>
    <property type="evidence" value="ECO:0007669"/>
    <property type="project" value="UniProtKB-EC"/>
</dbReference>
<feature type="region of interest" description="Disordered" evidence="7">
    <location>
        <begin position="1"/>
        <end position="53"/>
    </location>
</feature>
<keyword evidence="2 5" id="KW-0719">Serine esterase</keyword>
<comment type="catalytic activity">
    <reaction evidence="4">
        <text>[phosphatase 2A protein]-C-terminal L-leucine methyl ester + H2O = [phosphatase 2A protein]-C-terminal L-leucine + methanol + H(+)</text>
        <dbReference type="Rhea" id="RHEA:48548"/>
        <dbReference type="Rhea" id="RHEA-COMP:12134"/>
        <dbReference type="Rhea" id="RHEA-COMP:12135"/>
        <dbReference type="ChEBI" id="CHEBI:15377"/>
        <dbReference type="ChEBI" id="CHEBI:15378"/>
        <dbReference type="ChEBI" id="CHEBI:17790"/>
        <dbReference type="ChEBI" id="CHEBI:90516"/>
        <dbReference type="ChEBI" id="CHEBI:90517"/>
        <dbReference type="EC" id="3.1.1.89"/>
    </reaction>
</comment>
<keyword evidence="3 5" id="KW-0378">Hydrolase</keyword>
<evidence type="ECO:0000259" key="8">
    <source>
        <dbReference type="Pfam" id="PF12697"/>
    </source>
</evidence>
<gene>
    <name evidence="9" type="ORF">WJX73_003978</name>
</gene>
<proteinExistence type="inferred from homology"/>
<dbReference type="PIRSF" id="PIRSF022950">
    <property type="entry name" value="PPase_methylesterase_euk"/>
    <property type="match status" value="1"/>
</dbReference>
<dbReference type="Proteomes" id="UP001465755">
    <property type="component" value="Unassembled WGS sequence"/>
</dbReference>
<feature type="domain" description="AB hydrolase-1" evidence="8">
    <location>
        <begin position="93"/>
        <end position="387"/>
    </location>
</feature>
<evidence type="ECO:0000256" key="7">
    <source>
        <dbReference type="SAM" id="MobiDB-lite"/>
    </source>
</evidence>
<comment type="caution">
    <text evidence="9">The sequence shown here is derived from an EMBL/GenBank/DDBJ whole genome shotgun (WGS) entry which is preliminary data.</text>
</comment>
<dbReference type="PANTHER" id="PTHR14189:SF0">
    <property type="entry name" value="PROTEIN PHOSPHATASE METHYLESTERASE 1"/>
    <property type="match status" value="1"/>
</dbReference>
<evidence type="ECO:0000256" key="4">
    <source>
        <dbReference type="ARBA" id="ARBA00049203"/>
    </source>
</evidence>
<dbReference type="InterPro" id="IPR029058">
    <property type="entry name" value="AB_hydrolase_fold"/>
</dbReference>
<evidence type="ECO:0000313" key="10">
    <source>
        <dbReference type="Proteomes" id="UP001465755"/>
    </source>
</evidence>
<comment type="function">
    <text evidence="5">Demethylates proteins that have been reversibly carboxymethylated.</text>
</comment>
<evidence type="ECO:0000313" key="9">
    <source>
        <dbReference type="EMBL" id="KAK9801971.1"/>
    </source>
</evidence>
<dbReference type="PANTHER" id="PTHR14189">
    <property type="entry name" value="PROTEIN PHOSPHATASE METHYLESTERASE-1 RELATED"/>
    <property type="match status" value="1"/>
</dbReference>
<evidence type="ECO:0000256" key="5">
    <source>
        <dbReference type="PIRNR" id="PIRNR022950"/>
    </source>
</evidence>
<protein>
    <recommendedName>
        <fullName evidence="5">Protein phosphatase methylesterase 1</fullName>
        <shortName evidence="5">PME-1</shortName>
        <ecNumber evidence="5">3.1.1.-</ecNumber>
    </recommendedName>
</protein>
<keyword evidence="10" id="KW-1185">Reference proteome</keyword>
<evidence type="ECO:0000256" key="1">
    <source>
        <dbReference type="ARBA" id="ARBA00008645"/>
    </source>
</evidence>
<dbReference type="Gene3D" id="3.40.50.1820">
    <property type="entry name" value="alpha/beta hydrolase"/>
    <property type="match status" value="1"/>
</dbReference>
<dbReference type="InterPro" id="IPR000073">
    <property type="entry name" value="AB_hydrolase_1"/>
</dbReference>
<dbReference type="Pfam" id="PF12697">
    <property type="entry name" value="Abhydrolase_6"/>
    <property type="match status" value="1"/>
</dbReference>
<dbReference type="AlphaFoldDB" id="A0AAW1NWM9"/>
<evidence type="ECO:0000256" key="3">
    <source>
        <dbReference type="ARBA" id="ARBA00022801"/>
    </source>
</evidence>
<dbReference type="EC" id="3.1.1.-" evidence="5"/>
<evidence type="ECO:0000256" key="2">
    <source>
        <dbReference type="ARBA" id="ARBA00022487"/>
    </source>
</evidence>
<sequence>MQSRPPTGARSLREQASLRSATKAMEGLTGPSGDESNEASQDPINAAKRRRSEPEVAIPPWDSFFARQVSVSLPERGGDFRVYQAGDKGPLLFCLHGGGYTGMTWAACARQLASNGYRVAAMEMRGHGETTAAPPNDLSLDTLVQDAIAVWRTLYGEERPPTVVVGHSMGGAVAVHAALSKVISPLAGIVVIDVVEGSAMAALPFMITLLDQRPKSFASLQEAIHWAASTGLCKQISTAAITVPPMLRQQPDSASVNAHDDAMQSSPTASDQDAHPGPLDPITEDAELDISRPATPMPDAVPDEAPALEGRWYWRTHLQSSQRFWEGWYRGLSNHFLSVPAPKVLVIADTNRLDTALTIGQMQGKFQQVLVPQAGHAVHEDNADQVATILTTFMKRNRVGEPPLSFPKPAALRKS</sequence>
<dbReference type="PRINTS" id="PR00111">
    <property type="entry name" value="ABHYDROLASE"/>
</dbReference>
<feature type="active site" evidence="6">
    <location>
        <position position="376"/>
    </location>
</feature>
<feature type="region of interest" description="Disordered" evidence="7">
    <location>
        <begin position="249"/>
        <end position="284"/>
    </location>
</feature>
<dbReference type="EMBL" id="JALJOQ010000073">
    <property type="protein sequence ID" value="KAK9801971.1"/>
    <property type="molecule type" value="Genomic_DNA"/>
</dbReference>
<dbReference type="SUPFAM" id="SSF53474">
    <property type="entry name" value="alpha/beta-Hydrolases"/>
    <property type="match status" value="1"/>
</dbReference>
<evidence type="ECO:0000256" key="6">
    <source>
        <dbReference type="PIRSR" id="PIRSR022950-1"/>
    </source>
</evidence>
<name>A0AAW1NWM9_9CHLO</name>
<feature type="active site" evidence="6">
    <location>
        <position position="193"/>
    </location>
</feature>